<evidence type="ECO:0000256" key="1">
    <source>
        <dbReference type="SAM" id="Phobius"/>
    </source>
</evidence>
<feature type="transmembrane region" description="Helical" evidence="1">
    <location>
        <begin position="46"/>
        <end position="72"/>
    </location>
</feature>
<feature type="transmembrane region" description="Helical" evidence="1">
    <location>
        <begin position="84"/>
        <end position="108"/>
    </location>
</feature>
<sequence length="171" mass="17985">MAGTTRRRRREFSDKDAPYFKERVYATFTGLAIVLVAAGHEDAAGALLSLVLGVVGITAAGFVADVISILATKQVLPSRGEWASLLRVAGGALTTAVAPGFFLLLAVWDVIGDHAALVTARNIYIVTLAVIGWLVVRRSRLSAPRKMLVLTVLVALGILVIAVQTLAHGGA</sequence>
<feature type="transmembrane region" description="Helical" evidence="1">
    <location>
        <begin position="114"/>
        <end position="136"/>
    </location>
</feature>
<accession>A0ABP7BSI3</accession>
<keyword evidence="1" id="KW-0472">Membrane</keyword>
<reference evidence="3" key="1">
    <citation type="journal article" date="2019" name="Int. J. Syst. Evol. Microbiol.">
        <title>The Global Catalogue of Microorganisms (GCM) 10K type strain sequencing project: providing services to taxonomists for standard genome sequencing and annotation.</title>
        <authorList>
            <consortium name="The Broad Institute Genomics Platform"/>
            <consortium name="The Broad Institute Genome Sequencing Center for Infectious Disease"/>
            <person name="Wu L."/>
            <person name="Ma J."/>
        </authorList>
    </citation>
    <scope>NUCLEOTIDE SEQUENCE [LARGE SCALE GENOMIC DNA]</scope>
    <source>
        <strain evidence="3">JCM 16546</strain>
    </source>
</reference>
<dbReference type="EMBL" id="BAAAYV010000024">
    <property type="protein sequence ID" value="GAA3666928.1"/>
    <property type="molecule type" value="Genomic_DNA"/>
</dbReference>
<evidence type="ECO:0000313" key="3">
    <source>
        <dbReference type="Proteomes" id="UP001410795"/>
    </source>
</evidence>
<organism evidence="2 3">
    <name type="scientific">Microbacterium marinilacus</name>
    <dbReference type="NCBI Taxonomy" id="415209"/>
    <lineage>
        <taxon>Bacteria</taxon>
        <taxon>Bacillati</taxon>
        <taxon>Actinomycetota</taxon>
        <taxon>Actinomycetes</taxon>
        <taxon>Micrococcales</taxon>
        <taxon>Microbacteriaceae</taxon>
        <taxon>Microbacterium</taxon>
    </lineage>
</organism>
<feature type="transmembrane region" description="Helical" evidence="1">
    <location>
        <begin position="24"/>
        <end position="40"/>
    </location>
</feature>
<feature type="transmembrane region" description="Helical" evidence="1">
    <location>
        <begin position="148"/>
        <end position="167"/>
    </location>
</feature>
<dbReference type="Proteomes" id="UP001410795">
    <property type="component" value="Unassembled WGS sequence"/>
</dbReference>
<keyword evidence="1" id="KW-0812">Transmembrane</keyword>
<name>A0ABP7BSI3_9MICO</name>
<keyword evidence="3" id="KW-1185">Reference proteome</keyword>
<comment type="caution">
    <text evidence="2">The sequence shown here is derived from an EMBL/GenBank/DDBJ whole genome shotgun (WGS) entry which is preliminary data.</text>
</comment>
<gene>
    <name evidence="2" type="ORF">GCM10022202_31280</name>
</gene>
<proteinExistence type="predicted"/>
<evidence type="ECO:0000313" key="2">
    <source>
        <dbReference type="EMBL" id="GAA3666928.1"/>
    </source>
</evidence>
<keyword evidence="1" id="KW-1133">Transmembrane helix</keyword>
<protein>
    <recommendedName>
        <fullName evidence="4">VIT family protein</fullName>
    </recommendedName>
</protein>
<dbReference type="RefSeq" id="WP_344779234.1">
    <property type="nucleotide sequence ID" value="NZ_BAAAYV010000024.1"/>
</dbReference>
<evidence type="ECO:0008006" key="4">
    <source>
        <dbReference type="Google" id="ProtNLM"/>
    </source>
</evidence>